<dbReference type="Gene3D" id="3.30.70.100">
    <property type="match status" value="1"/>
</dbReference>
<keyword evidence="3" id="KW-0560">Oxidoreductase</keyword>
<accession>A0ABY9Y122</accession>
<evidence type="ECO:0000313" key="3">
    <source>
        <dbReference type="EMBL" id="WNH11812.1"/>
    </source>
</evidence>
<gene>
    <name evidence="3" type="ORF">RHP49_12990</name>
    <name evidence="2" type="ORF">RHP51_03545</name>
</gene>
<keyword evidence="5" id="KW-1185">Reference proteome</keyword>
<evidence type="ECO:0000313" key="4">
    <source>
        <dbReference type="Proteomes" id="UP001302806"/>
    </source>
</evidence>
<protein>
    <submittedName>
        <fullName evidence="3">Antibiotic biosynthesis monooxygenase family protein</fullName>
    </submittedName>
</protein>
<evidence type="ECO:0000259" key="1">
    <source>
        <dbReference type="PROSITE" id="PS51725"/>
    </source>
</evidence>
<dbReference type="PROSITE" id="PS51725">
    <property type="entry name" value="ABM"/>
    <property type="match status" value="1"/>
</dbReference>
<reference evidence="4 5" key="1">
    <citation type="submission" date="2023-09" db="EMBL/GenBank/DDBJ databases">
        <title>Thalassobella suaedae gen. nov., sp. nov., a marine bacterium of the family Flavobacteriaceae isolated from a halophyte Suaeda japonica.</title>
        <authorList>
            <person name="Lee S.Y."/>
            <person name="Hwang C.Y."/>
        </authorList>
    </citation>
    <scope>NUCLEOTIDE SEQUENCE [LARGE SCALE GENOMIC DNA]</scope>
    <source>
        <strain evidence="3 5">HL-DH10</strain>
        <strain evidence="2 4">HL-DH14</strain>
    </source>
</reference>
<proteinExistence type="predicted"/>
<feature type="domain" description="ABM" evidence="1">
    <location>
        <begin position="2"/>
        <end position="91"/>
    </location>
</feature>
<dbReference type="InterPro" id="IPR011008">
    <property type="entry name" value="Dimeric_a/b-barrel"/>
</dbReference>
<dbReference type="EMBL" id="CP134537">
    <property type="protein sequence ID" value="WNH09799.1"/>
    <property type="molecule type" value="Genomic_DNA"/>
</dbReference>
<sequence>MLVRIVKMGFHKQNIAIFMKNFDDTKTKIRGFKGCSFLELYRDRNNSNIFFTYSYWETEADLEHYRQSDLFKNIWNKTKPLFNMKPEAWSLDKIESLK</sequence>
<dbReference type="EMBL" id="CP134536">
    <property type="protein sequence ID" value="WNH11812.1"/>
    <property type="molecule type" value="Genomic_DNA"/>
</dbReference>
<dbReference type="GO" id="GO:0004497">
    <property type="term" value="F:monooxygenase activity"/>
    <property type="evidence" value="ECO:0007669"/>
    <property type="project" value="UniProtKB-KW"/>
</dbReference>
<dbReference type="InterPro" id="IPR007138">
    <property type="entry name" value="ABM_dom"/>
</dbReference>
<evidence type="ECO:0000313" key="2">
    <source>
        <dbReference type="EMBL" id="WNH09799.1"/>
    </source>
</evidence>
<organism evidence="3 5">
    <name type="scientific">Thalassobellus suaedae</name>
    <dbReference type="NCBI Taxonomy" id="3074124"/>
    <lineage>
        <taxon>Bacteria</taxon>
        <taxon>Pseudomonadati</taxon>
        <taxon>Bacteroidota</taxon>
        <taxon>Flavobacteriia</taxon>
        <taxon>Flavobacteriales</taxon>
        <taxon>Flavobacteriaceae</taxon>
        <taxon>Thalassobellus</taxon>
    </lineage>
</organism>
<dbReference type="RefSeq" id="WP_415861791.1">
    <property type="nucleotide sequence ID" value="NZ_CP134536.1"/>
</dbReference>
<evidence type="ECO:0000313" key="5">
    <source>
        <dbReference type="Proteomes" id="UP001303407"/>
    </source>
</evidence>
<dbReference type="Pfam" id="PF03992">
    <property type="entry name" value="ABM"/>
    <property type="match status" value="1"/>
</dbReference>
<keyword evidence="3" id="KW-0503">Monooxygenase</keyword>
<dbReference type="SUPFAM" id="SSF54909">
    <property type="entry name" value="Dimeric alpha+beta barrel"/>
    <property type="match status" value="1"/>
</dbReference>
<name>A0ABY9Y122_9FLAO</name>
<dbReference type="Proteomes" id="UP001303407">
    <property type="component" value="Chromosome"/>
</dbReference>
<dbReference type="Proteomes" id="UP001302806">
    <property type="component" value="Chromosome"/>
</dbReference>